<evidence type="ECO:0000313" key="16">
    <source>
        <dbReference type="EMBL" id="AFK74891.1"/>
    </source>
</evidence>
<proteinExistence type="evidence at transcript level"/>
<dbReference type="GO" id="GO:0007548">
    <property type="term" value="P:sex differentiation"/>
    <property type="evidence" value="ECO:0007669"/>
    <property type="project" value="UniProtKB-KW"/>
</dbReference>
<keyword evidence="8" id="KW-0010">Activator</keyword>
<evidence type="ECO:0000256" key="9">
    <source>
        <dbReference type="ARBA" id="ARBA00023163"/>
    </source>
</evidence>
<accession>I3V7X7</accession>
<evidence type="ECO:0000256" key="6">
    <source>
        <dbReference type="ARBA" id="ARBA00022928"/>
    </source>
</evidence>
<dbReference type="KEGG" id="hmg:100209449"/>
<dbReference type="GO" id="GO:0030154">
    <property type="term" value="P:cell differentiation"/>
    <property type="evidence" value="ECO:0007669"/>
    <property type="project" value="UniProtKB-KW"/>
</dbReference>
<dbReference type="PANTHER" id="PTHR10270:SF161">
    <property type="entry name" value="SEX-DETERMINING REGION Y PROTEIN"/>
    <property type="match status" value="1"/>
</dbReference>
<feature type="region of interest" description="Disordered" evidence="14">
    <location>
        <begin position="26"/>
        <end position="48"/>
    </location>
</feature>
<dbReference type="InterPro" id="IPR009071">
    <property type="entry name" value="HMG_box_dom"/>
</dbReference>
<gene>
    <name evidence="18" type="primary">LOC100209449</name>
</gene>
<evidence type="ECO:0000259" key="15">
    <source>
        <dbReference type="PROSITE" id="PS50118"/>
    </source>
</evidence>
<dbReference type="SMART" id="SM00398">
    <property type="entry name" value="HMG"/>
    <property type="match status" value="1"/>
</dbReference>
<comment type="subcellular location">
    <subcellularLocation>
        <location evidence="1">Nucleus speckle</location>
    </subcellularLocation>
</comment>
<sequence>MYEKSIKCEPIEMLHSYNHGVMQQLHSNNNSMSPNEQINSPSPHQSGVQINSVTNISEQKKPDHVKRPMNAFMVWSREKRRKMAQINPRMHNSEISKILGSEWKRMGESEKGPYVLEAKRLQTQHSIEYPNYKYKPRRRKAKAMLKKDKIGFVYPGDVNGIPANMKFPYPTSAYSQDAMYGPPIYQIPNAPGYAMYADYSQSIHGRQPMISPHSQMRHSPLSVGSPGNSHDFYTLGSMQTPRSASDMIPMSDRYSIMNIAVTQGNMPSYSSSSPAIHIPHESGSPVGYQMYSSAERSL</sequence>
<evidence type="ECO:0000256" key="5">
    <source>
        <dbReference type="ARBA" id="ARBA00022860"/>
    </source>
</evidence>
<dbReference type="PROSITE" id="PS50118">
    <property type="entry name" value="HMG_BOX_2"/>
    <property type="match status" value="1"/>
</dbReference>
<keyword evidence="17" id="KW-1185">Reference proteome</keyword>
<evidence type="ECO:0000256" key="2">
    <source>
        <dbReference type="ARBA" id="ARBA00005998"/>
    </source>
</evidence>
<evidence type="ECO:0000313" key="18">
    <source>
        <dbReference type="RefSeq" id="NP_001274289.1"/>
    </source>
</evidence>
<name>I3V7X7_HYDVU</name>
<reference evidence="16 18" key="1">
    <citation type="journal article" date="2012" name="Mol. Biol. Evol.">
        <title>Molecular signatures of the three stem cell lineages in hydra and the emergence of stem cell function at the base of multicellularity.</title>
        <authorList>
            <person name="Hemmrich G."/>
            <person name="Khalturin K."/>
            <person name="Boehm A.M."/>
            <person name="Puchert M."/>
            <person name="Anton-Erxleben F."/>
            <person name="Wittlieb J."/>
            <person name="Klostermeier U.C."/>
            <person name="Rosenstiel P."/>
            <person name="Oberg H.H."/>
            <person name="Domazet-Loso T."/>
            <person name="Sugimoto T."/>
            <person name="Niwa H."/>
            <person name="Bosch T.C."/>
        </authorList>
    </citation>
    <scope>NUCLEOTIDE SEQUENCE</scope>
    <source>
        <strain evidence="16">AEP</strain>
    </source>
</reference>
<evidence type="ECO:0000256" key="1">
    <source>
        <dbReference type="ARBA" id="ARBA00004324"/>
    </source>
</evidence>
<dbReference type="RefSeq" id="XP_047123972.1">
    <property type="nucleotide sequence ID" value="XM_047268016.2"/>
</dbReference>
<protein>
    <recommendedName>
        <fullName evidence="3">Sex-determining region Y protein</fullName>
    </recommendedName>
    <alternativeName>
        <fullName evidence="11">Testis-determining factor</fullName>
    </alternativeName>
</protein>
<evidence type="ECO:0000256" key="14">
    <source>
        <dbReference type="SAM" id="MobiDB-lite"/>
    </source>
</evidence>
<evidence type="ECO:0000256" key="7">
    <source>
        <dbReference type="ARBA" id="ARBA00023125"/>
    </source>
</evidence>
<evidence type="ECO:0000256" key="3">
    <source>
        <dbReference type="ARBA" id="ARBA00019052"/>
    </source>
</evidence>
<dbReference type="GO" id="GO:0005516">
    <property type="term" value="F:calmodulin binding"/>
    <property type="evidence" value="ECO:0007669"/>
    <property type="project" value="UniProtKB-KW"/>
</dbReference>
<dbReference type="Gene3D" id="1.10.30.10">
    <property type="entry name" value="High mobility group box domain"/>
    <property type="match status" value="1"/>
</dbReference>
<dbReference type="RefSeq" id="NP_001274289.1">
    <property type="nucleotide sequence ID" value="NM_001287360.1"/>
</dbReference>
<dbReference type="RefSeq" id="XP_002155748.1">
    <property type="nucleotide sequence ID" value="XM_002155712.5"/>
</dbReference>
<keyword evidence="6" id="KW-0726">Sexual differentiation</keyword>
<dbReference type="OrthoDB" id="6247875at2759"/>
<dbReference type="CDD" id="cd22028">
    <property type="entry name" value="HMG-box_SoxA_SoxB_SoxG"/>
    <property type="match status" value="1"/>
</dbReference>
<evidence type="ECO:0000256" key="10">
    <source>
        <dbReference type="ARBA" id="ARBA00023242"/>
    </source>
</evidence>
<dbReference type="FunFam" id="1.10.30.10:FF:000002">
    <property type="entry name" value="transcription factor Sox-2"/>
    <property type="match status" value="1"/>
</dbReference>
<evidence type="ECO:0000256" key="8">
    <source>
        <dbReference type="ARBA" id="ARBA00023159"/>
    </source>
</evidence>
<dbReference type="InterPro" id="IPR036910">
    <property type="entry name" value="HMG_box_dom_sf"/>
</dbReference>
<dbReference type="Proteomes" id="UP001652625">
    <property type="component" value="Chromosome 05"/>
</dbReference>
<feature type="DNA-binding region" description="HMG box" evidence="13">
    <location>
        <begin position="65"/>
        <end position="133"/>
    </location>
</feature>
<evidence type="ECO:0000256" key="4">
    <source>
        <dbReference type="ARBA" id="ARBA00022782"/>
    </source>
</evidence>
<comment type="similarity">
    <text evidence="2">Belongs to the SRY family.</text>
</comment>
<dbReference type="PANTHER" id="PTHR10270">
    <property type="entry name" value="SOX TRANSCRIPTION FACTOR"/>
    <property type="match status" value="1"/>
</dbReference>
<dbReference type="EMBL" id="JQ994229">
    <property type="protein sequence ID" value="AFK74891.1"/>
    <property type="molecule type" value="mRNA"/>
</dbReference>
<dbReference type="GO" id="GO:0001228">
    <property type="term" value="F:DNA-binding transcription activator activity, RNA polymerase II-specific"/>
    <property type="evidence" value="ECO:0007669"/>
    <property type="project" value="TreeGrafter"/>
</dbReference>
<keyword evidence="9" id="KW-0804">Transcription</keyword>
<dbReference type="GO" id="GO:0000978">
    <property type="term" value="F:RNA polymerase II cis-regulatory region sequence-specific DNA binding"/>
    <property type="evidence" value="ECO:0007669"/>
    <property type="project" value="TreeGrafter"/>
</dbReference>
<dbReference type="GO" id="GO:0016607">
    <property type="term" value="C:nuclear speck"/>
    <property type="evidence" value="ECO:0007669"/>
    <property type="project" value="UniProtKB-SubCell"/>
</dbReference>
<evidence type="ECO:0000313" key="17">
    <source>
        <dbReference type="Proteomes" id="UP001652625"/>
    </source>
</evidence>
<evidence type="ECO:0000256" key="13">
    <source>
        <dbReference type="PROSITE-ProRule" id="PRU00267"/>
    </source>
</evidence>
<organism evidence="16">
    <name type="scientific">Hydra vulgaris</name>
    <name type="common">Hydra</name>
    <name type="synonym">Hydra attenuata</name>
    <dbReference type="NCBI Taxonomy" id="6087"/>
    <lineage>
        <taxon>Eukaryota</taxon>
        <taxon>Metazoa</taxon>
        <taxon>Cnidaria</taxon>
        <taxon>Hydrozoa</taxon>
        <taxon>Hydroidolina</taxon>
        <taxon>Anthoathecata</taxon>
        <taxon>Aplanulata</taxon>
        <taxon>Hydridae</taxon>
        <taxon>Hydra</taxon>
    </lineage>
</organism>
<dbReference type="InterPro" id="IPR050140">
    <property type="entry name" value="SRY-related_HMG-box_TF-like"/>
</dbReference>
<dbReference type="RefSeq" id="XP_047123973.1">
    <property type="nucleotide sequence ID" value="XM_047268017.2"/>
</dbReference>
<reference evidence="18" key="2">
    <citation type="submission" date="2025-04" db="UniProtKB">
        <authorList>
            <consortium name="RefSeq"/>
        </authorList>
    </citation>
    <scope>IDENTIFICATION</scope>
</reference>
<dbReference type="GeneID" id="100209449"/>
<dbReference type="SUPFAM" id="SSF47095">
    <property type="entry name" value="HMG-box"/>
    <property type="match status" value="1"/>
</dbReference>
<dbReference type="AlphaFoldDB" id="I3V7X7"/>
<evidence type="ECO:0000256" key="12">
    <source>
        <dbReference type="ARBA" id="ARBA00045821"/>
    </source>
</evidence>
<keyword evidence="4" id="KW-0221">Differentiation</keyword>
<keyword evidence="5" id="KW-0112">Calmodulin-binding</keyword>
<dbReference type="Pfam" id="PF00505">
    <property type="entry name" value="HMG_box"/>
    <property type="match status" value="1"/>
</dbReference>
<feature type="domain" description="HMG box" evidence="15">
    <location>
        <begin position="65"/>
        <end position="133"/>
    </location>
</feature>
<keyword evidence="7 13" id="KW-0238">DNA-binding</keyword>
<comment type="function">
    <text evidence="12">Transcriptional regulator that controls a genetic switch in male development. It is necessary and sufficient for initiating male sex determination by directing the development of supporting cell precursors (pre-Sertoli cells) as Sertoli rather than granulosa cells. Involved in different aspects of gene regulation including promoter activation or repression. Binds to the DNA consensus sequence 5'-[AT]AACAA[AT]-3'. SRY HMG box recognizes DNA by partial intercalation in the minor groove and promotes DNA bending. Also involved in pre-mRNA splicing. In male adult brain involved in the maintenance of motor functions of dopaminergic neurons.</text>
</comment>
<keyword evidence="10 13" id="KW-0539">Nucleus</keyword>
<evidence type="ECO:0000256" key="11">
    <source>
        <dbReference type="ARBA" id="ARBA00032498"/>
    </source>
</evidence>